<comment type="similarity">
    <text evidence="3 7">Belongs to the IspD/TarI cytidylyltransferase family. IspD subfamily.</text>
</comment>
<comment type="function">
    <text evidence="7">Catalyzes the formation of 4-diphosphocytidyl-2-C-methyl-D-erythritol from CTP and 2-C-methyl-D-erythritol 4-phosphate (MEP).</text>
</comment>
<evidence type="ECO:0000256" key="7">
    <source>
        <dbReference type="HAMAP-Rule" id="MF_00108"/>
    </source>
</evidence>
<feature type="site" description="Positions MEP for the nucleophilic attack" evidence="7">
    <location>
        <position position="217"/>
    </location>
</feature>
<dbReference type="InterPro" id="IPR050088">
    <property type="entry name" value="IspD/TarI_cytidylyltransf_bact"/>
</dbReference>
<keyword evidence="5 7" id="KW-0548">Nucleotidyltransferase</keyword>
<keyword evidence="4 7" id="KW-0808">Transferase</keyword>
<comment type="pathway">
    <text evidence="2 7">Isoprenoid biosynthesis; isopentenyl diphosphate biosynthesis via DXP pathway; isopentenyl diphosphate from 1-deoxy-D-xylulose 5-phosphate: step 2/6.</text>
</comment>
<evidence type="ECO:0000256" key="4">
    <source>
        <dbReference type="ARBA" id="ARBA00022679"/>
    </source>
</evidence>
<feature type="site" description="Positions MEP for the nucleophilic attack" evidence="7">
    <location>
        <position position="161"/>
    </location>
</feature>
<dbReference type="Pfam" id="PF01128">
    <property type="entry name" value="IspD"/>
    <property type="match status" value="1"/>
</dbReference>
<keyword evidence="6 7" id="KW-0414">Isoprene biosynthesis</keyword>
<keyword evidence="9" id="KW-1185">Reference proteome</keyword>
<evidence type="ECO:0000256" key="2">
    <source>
        <dbReference type="ARBA" id="ARBA00004787"/>
    </source>
</evidence>
<evidence type="ECO:0000256" key="6">
    <source>
        <dbReference type="ARBA" id="ARBA00023229"/>
    </source>
</evidence>
<dbReference type="AlphaFoldDB" id="A0A0F3GS22"/>
<dbReference type="InterPro" id="IPR034683">
    <property type="entry name" value="IspD/TarI"/>
</dbReference>
<accession>A0A0F3GS22</accession>
<dbReference type="GO" id="GO:0019288">
    <property type="term" value="P:isopentenyl diphosphate biosynthetic process, methylerythritol 4-phosphate pathway"/>
    <property type="evidence" value="ECO:0007669"/>
    <property type="project" value="UniProtKB-UniRule"/>
</dbReference>
<dbReference type="NCBIfam" id="TIGR00453">
    <property type="entry name" value="ispD"/>
    <property type="match status" value="1"/>
</dbReference>
<sequence length="238" mass="25688">MTIAIVPSAGSGRRFGSERNKVFYPLLGVPILARTLQRLQACPHIDEVLPVVQDCDTEDTRKLIERFAITKVKRLAPGGARRQDSVYSALGLIGGEPAGDAAVVLIHDAARPLISDALLRDCIVGLSGADGLACDGLVCAVAVKDTVKEVVDGYVVKTLRRDSLMAVQTPQVFLCGTILEAYRRAAADGLTFTDDTSAVEHYGGRIKIIAGEYTNIKITTRDDLAYAQWILSQQMKSE</sequence>
<dbReference type="SUPFAM" id="SSF53448">
    <property type="entry name" value="Nucleotide-diphospho-sugar transferases"/>
    <property type="match status" value="1"/>
</dbReference>
<evidence type="ECO:0000313" key="8">
    <source>
        <dbReference type="EMBL" id="KJU84739.1"/>
    </source>
</evidence>
<dbReference type="FunFam" id="3.90.550.10:FF:000003">
    <property type="entry name" value="2-C-methyl-D-erythritol 4-phosphate cytidylyltransferase"/>
    <property type="match status" value="1"/>
</dbReference>
<dbReference type="HAMAP" id="MF_00108">
    <property type="entry name" value="IspD"/>
    <property type="match status" value="1"/>
</dbReference>
<dbReference type="CDD" id="cd02516">
    <property type="entry name" value="CDP-ME_synthetase"/>
    <property type="match status" value="1"/>
</dbReference>
<reference evidence="8 9" key="1">
    <citation type="submission" date="2015-02" db="EMBL/GenBank/DDBJ databases">
        <title>Single-cell genomics of uncultivated deep-branching MTB reveals a conserved set of magnetosome genes.</title>
        <authorList>
            <person name="Kolinko S."/>
            <person name="Richter M."/>
            <person name="Glockner F.O."/>
            <person name="Brachmann A."/>
            <person name="Schuler D."/>
        </authorList>
    </citation>
    <scope>NUCLEOTIDE SEQUENCE [LARGE SCALE GENOMIC DNA]</scope>
    <source>
        <strain evidence="8">TM-1</strain>
    </source>
</reference>
<comment type="caution">
    <text evidence="8">The sequence shown here is derived from an EMBL/GenBank/DDBJ whole genome shotgun (WGS) entry which is preliminary data.</text>
</comment>
<dbReference type="InterPro" id="IPR029044">
    <property type="entry name" value="Nucleotide-diphossugar_trans"/>
</dbReference>
<dbReference type="EMBL" id="LACI01001316">
    <property type="protein sequence ID" value="KJU84739.1"/>
    <property type="molecule type" value="Genomic_DNA"/>
</dbReference>
<protein>
    <recommendedName>
        <fullName evidence="7">2-C-methyl-D-erythritol 4-phosphate cytidylyltransferase</fullName>
        <ecNumber evidence="7">2.7.7.60</ecNumber>
    </recommendedName>
    <alternativeName>
        <fullName evidence="7">4-diphosphocytidyl-2C-methyl-D-erythritol synthase</fullName>
    </alternativeName>
    <alternativeName>
        <fullName evidence="7">MEP cytidylyltransferase</fullName>
        <shortName evidence="7">MCT</shortName>
    </alternativeName>
</protein>
<name>A0A0F3GS22_9BACT</name>
<dbReference type="InterPro" id="IPR001228">
    <property type="entry name" value="IspD"/>
</dbReference>
<dbReference type="PANTHER" id="PTHR32125">
    <property type="entry name" value="2-C-METHYL-D-ERYTHRITOL 4-PHOSPHATE CYTIDYLYLTRANSFERASE, CHLOROPLASTIC"/>
    <property type="match status" value="1"/>
</dbReference>
<organism evidence="8 9">
    <name type="scientific">Candidatus Magnetobacterium bavaricum</name>
    <dbReference type="NCBI Taxonomy" id="29290"/>
    <lineage>
        <taxon>Bacteria</taxon>
        <taxon>Pseudomonadati</taxon>
        <taxon>Nitrospirota</taxon>
        <taxon>Thermodesulfovibrionia</taxon>
        <taxon>Thermodesulfovibrionales</taxon>
        <taxon>Candidatus Magnetobacteriaceae</taxon>
        <taxon>Candidatus Magnetobacterium</taxon>
    </lineage>
</organism>
<comment type="catalytic activity">
    <reaction evidence="1 7">
        <text>2-C-methyl-D-erythritol 4-phosphate + CTP + H(+) = 4-CDP-2-C-methyl-D-erythritol + diphosphate</text>
        <dbReference type="Rhea" id="RHEA:13429"/>
        <dbReference type="ChEBI" id="CHEBI:15378"/>
        <dbReference type="ChEBI" id="CHEBI:33019"/>
        <dbReference type="ChEBI" id="CHEBI:37563"/>
        <dbReference type="ChEBI" id="CHEBI:57823"/>
        <dbReference type="ChEBI" id="CHEBI:58262"/>
        <dbReference type="EC" id="2.7.7.60"/>
    </reaction>
</comment>
<dbReference type="Proteomes" id="UP000033423">
    <property type="component" value="Unassembled WGS sequence"/>
</dbReference>
<dbReference type="Gene3D" id="3.90.550.10">
    <property type="entry name" value="Spore Coat Polysaccharide Biosynthesis Protein SpsA, Chain A"/>
    <property type="match status" value="1"/>
</dbReference>
<evidence type="ECO:0000256" key="1">
    <source>
        <dbReference type="ARBA" id="ARBA00001282"/>
    </source>
</evidence>
<evidence type="ECO:0000313" key="9">
    <source>
        <dbReference type="Proteomes" id="UP000033423"/>
    </source>
</evidence>
<gene>
    <name evidence="7" type="primary">ispD</name>
    <name evidence="8" type="ORF">MBAV_003068</name>
</gene>
<dbReference type="PATRIC" id="fig|29290.4.peg.4067"/>
<feature type="site" description="Transition state stabilizer" evidence="7">
    <location>
        <position position="14"/>
    </location>
</feature>
<dbReference type="GO" id="GO:0050518">
    <property type="term" value="F:2-C-methyl-D-erythritol 4-phosphate cytidylyltransferase activity"/>
    <property type="evidence" value="ECO:0007669"/>
    <property type="project" value="UniProtKB-UniRule"/>
</dbReference>
<dbReference type="EC" id="2.7.7.60" evidence="7"/>
<dbReference type="PROSITE" id="PS01295">
    <property type="entry name" value="ISPD"/>
    <property type="match status" value="1"/>
</dbReference>
<dbReference type="UniPathway" id="UPA00056">
    <property type="reaction ID" value="UER00093"/>
</dbReference>
<dbReference type="InterPro" id="IPR018294">
    <property type="entry name" value="ISPD_synthase_CS"/>
</dbReference>
<dbReference type="PANTHER" id="PTHR32125:SF4">
    <property type="entry name" value="2-C-METHYL-D-ERYTHRITOL 4-PHOSPHATE CYTIDYLYLTRANSFERASE, CHLOROPLASTIC"/>
    <property type="match status" value="1"/>
</dbReference>
<feature type="site" description="Transition state stabilizer" evidence="7">
    <location>
        <position position="21"/>
    </location>
</feature>
<evidence type="ECO:0000256" key="5">
    <source>
        <dbReference type="ARBA" id="ARBA00022695"/>
    </source>
</evidence>
<evidence type="ECO:0000256" key="3">
    <source>
        <dbReference type="ARBA" id="ARBA00009789"/>
    </source>
</evidence>
<proteinExistence type="inferred from homology"/>